<keyword evidence="2" id="KW-1185">Reference proteome</keyword>
<gene>
    <name evidence="1" type="ORF">SAMN06295912_14716</name>
</gene>
<evidence type="ECO:0000313" key="1">
    <source>
        <dbReference type="EMBL" id="SNT14046.1"/>
    </source>
</evidence>
<organism evidence="1 2">
    <name type="scientific">Edaphosphingomonas laterariae</name>
    <dbReference type="NCBI Taxonomy" id="861865"/>
    <lineage>
        <taxon>Bacteria</taxon>
        <taxon>Pseudomonadati</taxon>
        <taxon>Pseudomonadota</taxon>
        <taxon>Alphaproteobacteria</taxon>
        <taxon>Sphingomonadales</taxon>
        <taxon>Rhizorhabdaceae</taxon>
        <taxon>Edaphosphingomonas</taxon>
    </lineage>
</organism>
<dbReference type="AlphaFoldDB" id="A0A239K6F9"/>
<dbReference type="Proteomes" id="UP000198281">
    <property type="component" value="Unassembled WGS sequence"/>
</dbReference>
<accession>A0A239K6F9</accession>
<reference evidence="2" key="1">
    <citation type="submission" date="2017-06" db="EMBL/GenBank/DDBJ databases">
        <authorList>
            <person name="Varghese N."/>
            <person name="Submissions S."/>
        </authorList>
    </citation>
    <scope>NUCLEOTIDE SEQUENCE [LARGE SCALE GENOMIC DNA]</scope>
    <source>
        <strain evidence="2">LNB2</strain>
    </source>
</reference>
<dbReference type="OrthoDB" id="6913282at2"/>
<dbReference type="EMBL" id="FZOS01000047">
    <property type="protein sequence ID" value="SNT14046.1"/>
    <property type="molecule type" value="Genomic_DNA"/>
</dbReference>
<evidence type="ECO:0000313" key="2">
    <source>
        <dbReference type="Proteomes" id="UP000198281"/>
    </source>
</evidence>
<proteinExistence type="predicted"/>
<name>A0A239K6F9_9SPHN</name>
<dbReference type="RefSeq" id="WP_089221264.1">
    <property type="nucleotide sequence ID" value="NZ_FZOS01000047.1"/>
</dbReference>
<sequence length="238" mass="26312">MLADEGERGRPAGALSVGIHQPGEWLSALVGFIGGALAGWRDDPAREAATGETKLTAQLCSRLNSLSRHAPGWDFIQFKREEPDEADGRRAIDLAVAPSGAIIWIEGREYTEYRTLLPIECKRLPTPAAADRDEREYLISRFSSTGGIQRFKAGHHGGSHSHAAMIGYVQVNDIPHWKQQLDSWVDAIVGDTVENWSVTDKLALLGHDAAQRLAFLRSHHQRLAGLSPIQIDHLWIEM</sequence>
<protein>
    <submittedName>
        <fullName evidence="1">Uncharacterized protein</fullName>
    </submittedName>
</protein>